<name>A0A328E4S9_9ASTE</name>
<dbReference type="AlphaFoldDB" id="A0A328E4S9"/>
<evidence type="ECO:0008006" key="4">
    <source>
        <dbReference type="Google" id="ProtNLM"/>
    </source>
</evidence>
<proteinExistence type="predicted"/>
<evidence type="ECO:0000313" key="2">
    <source>
        <dbReference type="EMBL" id="RAL51431.1"/>
    </source>
</evidence>
<feature type="region of interest" description="Disordered" evidence="1">
    <location>
        <begin position="1"/>
        <end position="25"/>
    </location>
</feature>
<dbReference type="EMBL" id="NQVE01000050">
    <property type="protein sequence ID" value="RAL51431.1"/>
    <property type="molecule type" value="Genomic_DNA"/>
</dbReference>
<keyword evidence="3" id="KW-1185">Reference proteome</keyword>
<dbReference type="InterPro" id="IPR011044">
    <property type="entry name" value="Quino_amine_DH_bsu"/>
</dbReference>
<feature type="compositionally biased region" description="Basic residues" evidence="1">
    <location>
        <begin position="1"/>
        <end position="10"/>
    </location>
</feature>
<reference evidence="2 3" key="1">
    <citation type="submission" date="2018-06" db="EMBL/GenBank/DDBJ databases">
        <title>The Genome of Cuscuta australis (Dodder) Provides Insight into the Evolution of Plant Parasitism.</title>
        <authorList>
            <person name="Liu H."/>
        </authorList>
    </citation>
    <scope>NUCLEOTIDE SEQUENCE [LARGE SCALE GENOMIC DNA]</scope>
    <source>
        <strain evidence="3">cv. Yunnan</strain>
        <tissue evidence="2">Vines</tissue>
    </source>
</reference>
<dbReference type="Pfam" id="PF05096">
    <property type="entry name" value="Glu_cyclase_2"/>
    <property type="match status" value="1"/>
</dbReference>
<evidence type="ECO:0000256" key="1">
    <source>
        <dbReference type="SAM" id="MobiDB-lite"/>
    </source>
</evidence>
<evidence type="ECO:0000313" key="3">
    <source>
        <dbReference type="Proteomes" id="UP000249390"/>
    </source>
</evidence>
<dbReference type="InterPro" id="IPR007788">
    <property type="entry name" value="QCT"/>
</dbReference>
<dbReference type="PANTHER" id="PTHR31270">
    <property type="entry name" value="GLUTAMINYL-PEPTIDE CYCLOTRANSFERASE"/>
    <property type="match status" value="1"/>
</dbReference>
<gene>
    <name evidence="2" type="ORF">DM860_010933</name>
</gene>
<dbReference type="SUPFAM" id="SSF50969">
    <property type="entry name" value="YVTN repeat-like/Quinoprotein amine dehydrogenase"/>
    <property type="match status" value="1"/>
</dbReference>
<accession>A0A328E4S9</accession>
<dbReference type="Proteomes" id="UP000249390">
    <property type="component" value="Unassembled WGS sequence"/>
</dbReference>
<organism evidence="2 3">
    <name type="scientific">Cuscuta australis</name>
    <dbReference type="NCBI Taxonomy" id="267555"/>
    <lineage>
        <taxon>Eukaryota</taxon>
        <taxon>Viridiplantae</taxon>
        <taxon>Streptophyta</taxon>
        <taxon>Embryophyta</taxon>
        <taxon>Tracheophyta</taxon>
        <taxon>Spermatophyta</taxon>
        <taxon>Magnoliopsida</taxon>
        <taxon>eudicotyledons</taxon>
        <taxon>Gunneridae</taxon>
        <taxon>Pentapetalae</taxon>
        <taxon>asterids</taxon>
        <taxon>lamiids</taxon>
        <taxon>Solanales</taxon>
        <taxon>Convolvulaceae</taxon>
        <taxon>Cuscuteae</taxon>
        <taxon>Cuscuta</taxon>
        <taxon>Cuscuta subgen. Grammica</taxon>
        <taxon>Cuscuta sect. Cleistogrammica</taxon>
    </lineage>
</organism>
<sequence>MRKKANKKSMPRPQQKPTKTASSSSIFKLNHRKTSLTVSAILAVCLIALLSISSSRERAFGASNQPFPDQLLYTGEVINEFPHDPDAFTQGLLYAENNTLFESTGLNGRSSVRRVALSTGEVEAIHVMQYSDFGEGLTLLGDRLYQVTWQHNTGYIYDRHNISKFEGFTHEMHDGWGLATDGGVLYGSDGSSTLYQIDPYSMKVIKKHTVVYQGREVPNLNELEFVNGEVWANVWMTDCIARISPKDGMVQGWILLPNLREGLLASGYTRIDVLNGIAWDKDGSRIFVTGKLWPKLYEIKVQPLKTPFNGDIKQMCIPPIAHF</sequence>
<feature type="compositionally biased region" description="Polar residues" evidence="1">
    <location>
        <begin position="15"/>
        <end position="25"/>
    </location>
</feature>
<comment type="caution">
    <text evidence="2">The sequence shown here is derived from an EMBL/GenBank/DDBJ whole genome shotgun (WGS) entry which is preliminary data.</text>
</comment>
<protein>
    <recommendedName>
        <fullName evidence="4">Glutamine cyclotransferase</fullName>
    </recommendedName>
</protein>
<dbReference type="PANTHER" id="PTHR31270:SF2">
    <property type="entry name" value="GLUTAMINYL-PEPTIDE CYCLOTRANSFERASE-LIKE"/>
    <property type="match status" value="1"/>
</dbReference>
<dbReference type="GO" id="GO:0016603">
    <property type="term" value="F:glutaminyl-peptide cyclotransferase activity"/>
    <property type="evidence" value="ECO:0007669"/>
    <property type="project" value="InterPro"/>
</dbReference>